<organism evidence="1">
    <name type="scientific">marine sediment metagenome</name>
    <dbReference type="NCBI Taxonomy" id="412755"/>
    <lineage>
        <taxon>unclassified sequences</taxon>
        <taxon>metagenomes</taxon>
        <taxon>ecological metagenomes</taxon>
    </lineage>
</organism>
<dbReference type="EMBL" id="LAZR01045600">
    <property type="protein sequence ID" value="KKK98479.1"/>
    <property type="molecule type" value="Genomic_DNA"/>
</dbReference>
<sequence>TVLSYQCPHCFYLVKVYLTNDEAVVEQVTG</sequence>
<name>A0A0F9C7X0_9ZZZZ</name>
<evidence type="ECO:0000313" key="1">
    <source>
        <dbReference type="EMBL" id="KKK98479.1"/>
    </source>
</evidence>
<accession>A0A0F9C7X0</accession>
<feature type="non-terminal residue" evidence="1">
    <location>
        <position position="1"/>
    </location>
</feature>
<proteinExistence type="predicted"/>
<dbReference type="AlphaFoldDB" id="A0A0F9C7X0"/>
<gene>
    <name evidence="1" type="ORF">LCGC14_2642360</name>
</gene>
<protein>
    <submittedName>
        <fullName evidence="1">Uncharacterized protein</fullName>
    </submittedName>
</protein>
<reference evidence="1" key="1">
    <citation type="journal article" date="2015" name="Nature">
        <title>Complex archaea that bridge the gap between prokaryotes and eukaryotes.</title>
        <authorList>
            <person name="Spang A."/>
            <person name="Saw J.H."/>
            <person name="Jorgensen S.L."/>
            <person name="Zaremba-Niedzwiedzka K."/>
            <person name="Martijn J."/>
            <person name="Lind A.E."/>
            <person name="van Eijk R."/>
            <person name="Schleper C."/>
            <person name="Guy L."/>
            <person name="Ettema T.J."/>
        </authorList>
    </citation>
    <scope>NUCLEOTIDE SEQUENCE</scope>
</reference>
<comment type="caution">
    <text evidence="1">The sequence shown here is derived from an EMBL/GenBank/DDBJ whole genome shotgun (WGS) entry which is preliminary data.</text>
</comment>